<protein>
    <recommendedName>
        <fullName evidence="10">Condensin complex subunit 1</fullName>
    </recommendedName>
</protein>
<evidence type="ECO:0000256" key="10">
    <source>
        <dbReference type="PIRNR" id="PIRNR017127"/>
    </source>
</evidence>
<dbReference type="InterPro" id="IPR032682">
    <property type="entry name" value="Cnd1_C"/>
</dbReference>
<dbReference type="InterPro" id="IPR007673">
    <property type="entry name" value="Condensin_cplx_su1"/>
</dbReference>
<dbReference type="PIRSF" id="PIRSF017127">
    <property type="entry name" value="Condensin_D2"/>
    <property type="match status" value="1"/>
</dbReference>
<evidence type="ECO:0000256" key="7">
    <source>
        <dbReference type="ARBA" id="ARBA00023067"/>
    </source>
</evidence>
<evidence type="ECO:0000256" key="4">
    <source>
        <dbReference type="ARBA" id="ARBA00022454"/>
    </source>
</evidence>
<keyword evidence="15" id="KW-1185">Reference proteome</keyword>
<feature type="compositionally biased region" description="Polar residues" evidence="11">
    <location>
        <begin position="1331"/>
        <end position="1340"/>
    </location>
</feature>
<comment type="subcellular location">
    <subcellularLocation>
        <location evidence="2">Chromosome</location>
    </subcellularLocation>
    <subcellularLocation>
        <location evidence="1">Nucleus</location>
    </subcellularLocation>
</comment>
<feature type="compositionally biased region" description="Polar residues" evidence="11">
    <location>
        <begin position="939"/>
        <end position="956"/>
    </location>
</feature>
<feature type="compositionally biased region" description="Acidic residues" evidence="11">
    <location>
        <begin position="485"/>
        <end position="498"/>
    </location>
</feature>
<evidence type="ECO:0000256" key="2">
    <source>
        <dbReference type="ARBA" id="ARBA00004286"/>
    </source>
</evidence>
<feature type="region of interest" description="Disordered" evidence="11">
    <location>
        <begin position="1273"/>
        <end position="1340"/>
    </location>
</feature>
<dbReference type="InterPro" id="IPR011989">
    <property type="entry name" value="ARM-like"/>
</dbReference>
<dbReference type="InterPro" id="IPR026971">
    <property type="entry name" value="CND1/NCAPD3"/>
</dbReference>
<feature type="compositionally biased region" description="Basic and acidic residues" evidence="11">
    <location>
        <begin position="923"/>
        <end position="938"/>
    </location>
</feature>
<dbReference type="GO" id="GO:0051301">
    <property type="term" value="P:cell division"/>
    <property type="evidence" value="ECO:0007669"/>
    <property type="project" value="UniProtKB-KW"/>
</dbReference>
<keyword evidence="5 10" id="KW-0132">Cell division</keyword>
<evidence type="ECO:0000256" key="5">
    <source>
        <dbReference type="ARBA" id="ARBA00022618"/>
    </source>
</evidence>
<dbReference type="InterPro" id="IPR016024">
    <property type="entry name" value="ARM-type_fold"/>
</dbReference>
<evidence type="ECO:0000256" key="11">
    <source>
        <dbReference type="SAM" id="MobiDB-lite"/>
    </source>
</evidence>
<dbReference type="GO" id="GO:0000779">
    <property type="term" value="C:condensed chromosome, centromeric region"/>
    <property type="evidence" value="ECO:0007669"/>
    <property type="project" value="TreeGrafter"/>
</dbReference>
<dbReference type="InterPro" id="IPR024324">
    <property type="entry name" value="Condensin_cplx_su1_N"/>
</dbReference>
<dbReference type="SUPFAM" id="SSF48371">
    <property type="entry name" value="ARM repeat"/>
    <property type="match status" value="1"/>
</dbReference>
<dbReference type="EMBL" id="JAACXV010012901">
    <property type="protein sequence ID" value="KAF7274341.1"/>
    <property type="molecule type" value="Genomic_DNA"/>
</dbReference>
<dbReference type="PANTHER" id="PTHR14222">
    <property type="entry name" value="CONDENSIN"/>
    <property type="match status" value="1"/>
</dbReference>
<evidence type="ECO:0000256" key="3">
    <source>
        <dbReference type="ARBA" id="ARBA00009606"/>
    </source>
</evidence>
<comment type="function">
    <text evidence="10">Regulatory subunit of the condensin complex, a complex required for conversion of interphase chromatin into mitotic-like condense chromosomes. The condensin complex probably introduces positive supercoils into relaxed DNA in the presence of type I topoisomerases and converts nicked DNA into positive knotted forms in the presence of type II topoisomerases.</text>
</comment>
<gene>
    <name evidence="14" type="ORF">GWI33_012997</name>
</gene>
<feature type="region of interest" description="Disordered" evidence="11">
    <location>
        <begin position="923"/>
        <end position="958"/>
    </location>
</feature>
<dbReference type="Gene3D" id="1.25.10.10">
    <property type="entry name" value="Leucine-rich Repeat Variant"/>
    <property type="match status" value="2"/>
</dbReference>
<dbReference type="GO" id="GO:0042393">
    <property type="term" value="F:histone binding"/>
    <property type="evidence" value="ECO:0007669"/>
    <property type="project" value="TreeGrafter"/>
</dbReference>
<feature type="region of interest" description="Disordered" evidence="11">
    <location>
        <begin position="478"/>
        <end position="510"/>
    </location>
</feature>
<dbReference type="GO" id="GO:0007076">
    <property type="term" value="P:mitotic chromosome condensation"/>
    <property type="evidence" value="ECO:0007669"/>
    <property type="project" value="InterPro"/>
</dbReference>
<feature type="domain" description="Condensin complex subunit 1 N-terminal" evidence="13">
    <location>
        <begin position="81"/>
        <end position="227"/>
    </location>
</feature>
<dbReference type="Pfam" id="PF12922">
    <property type="entry name" value="Cnd1_N"/>
    <property type="match status" value="1"/>
</dbReference>
<feature type="compositionally biased region" description="Basic and acidic residues" evidence="11">
    <location>
        <begin position="499"/>
        <end position="510"/>
    </location>
</feature>
<evidence type="ECO:0000256" key="6">
    <source>
        <dbReference type="ARBA" id="ARBA00022776"/>
    </source>
</evidence>
<feature type="domain" description="Condensin complex subunit 1 C-terminal" evidence="12">
    <location>
        <begin position="1050"/>
        <end position="1207"/>
    </location>
</feature>
<name>A0A834I7Y3_RHYFE</name>
<dbReference type="GO" id="GO:0010032">
    <property type="term" value="P:meiotic chromosome condensation"/>
    <property type="evidence" value="ECO:0007669"/>
    <property type="project" value="TreeGrafter"/>
</dbReference>
<evidence type="ECO:0000256" key="8">
    <source>
        <dbReference type="ARBA" id="ARBA00023242"/>
    </source>
</evidence>
<evidence type="ECO:0000313" key="15">
    <source>
        <dbReference type="Proteomes" id="UP000625711"/>
    </source>
</evidence>
<comment type="caution">
    <text evidence="14">The sequence shown here is derived from an EMBL/GenBank/DDBJ whole genome shotgun (WGS) entry which is preliminary data.</text>
</comment>
<dbReference type="GO" id="GO:0000796">
    <property type="term" value="C:condensin complex"/>
    <property type="evidence" value="ECO:0007669"/>
    <property type="project" value="TreeGrafter"/>
</dbReference>
<dbReference type="GO" id="GO:0005634">
    <property type="term" value="C:nucleus"/>
    <property type="evidence" value="ECO:0007669"/>
    <property type="project" value="UniProtKB-SubCell"/>
</dbReference>
<sequence>MAHISFLIPGKKEELLTEVNHFCVRNIVPQRSFLDSLKVARESFKEEGAEFILEQFDLFFSVIYPGNPYPLDLAFKAYQELHKAMVELCKGITFLLEDKSSINGEIQLKYKNILKMLVYIYTEIVMFIENTNVTNLKNQNLIKKRKVTDQSTFNVDKNKILSVLNDLIQMDIGLFWEPPIAEQNFLALIAEVCYGFLANPAIKSEKNVRENIFNVIGTLIKSYNYGTIFTIRAVQMIKTEEHLVQCFNDGVKQLVDNYNCKGLIHSLVEESTEWQTDEKFHDSHGSRYCAQFLTAMANQMPNLMLPEVLYLNKYLNNESYTLRNAVLNVITEVIITVLTNHTLTEEQTGYRDDFLTILLDHINDVSAHVRSKVLQHWARLQKENAIPKKLVNEVLEKVIDHLDDKSTLVRKSAINCVTTFIATNIYSSELSLKKMQAGLDENTNQMDSMKTKFSIPKIDELEAKWEKIEPDLRHVVEEEIKSSNDSEEGSDDDDDEDGEKEKEKNTKEVSEMIRKHLTDGKYKEAFQLARSSDIQDEDFQKFRKENKTDELELYMILMKTIFVDPLKLLEDLKQGVYGGSVPVTEEDIQKIEQLQETVQYFTDAISFIKLLNDSIAIAIELLETTSISDMQEAVEFFITAYKFNIDDVDRGIMAMLKMMKRNEQDRKDIIVEAFKTIYLQTDASDMKEHCSTVVQRLIQFLKDTPTKNVDDLELIIKEWVNRGILDNNIIDMLWQYFTKKAPVTDDDSHASAELLRMASLGRKTIVTKNIKLVTSIAFTERGLNSMAFLGSCCELLAIAGRDRIDINSNQTPFRINIKDSMFKSLHDILLQNFFKPVEFYYKAISGAMTFVYKICGKPDKFCDDLISGILEKLRKEKGTSKTLEMEKFVFMRLFQLLGLVAVKQLDYLDDTVYRELKRRKEIKENKSGEKKKSNDKKTGNATCHNNTTSRDNTTMAEESELEGAQVEDCEAEFILAVLEKETVNGTGGVGKLAHLIKTVCRRPDVYQDAMLQGTAVIALIRYMLVSSEFCQDNVRLLFTILEKTTYIEVKESILIHLSDLLTRFPNVIEPWTPQIYKRLKDPSINIRKATFFTLSGLILRDMIRANSYISQMVGCLVDQDSELSSMCRTFFNTLAQKENNLYTMLPDIFSHLMNLEGVKDECIKDIMKFLFSLISKTKQMENLVDRFCAKFPVTENVNHHRNIAYALTLIAYNDKALRKLHDNFGLYKHYIHDSDIYASFKTIIQSCSKQQPGKIDLKPLVAELEKSINSVFEMDEDGNSMKPPAPPKAKPLRSVSKKKKKRRNSSDEENDEDFANNANVSTDSVKRSTRARNLQNSFKQ</sequence>
<organism evidence="14 15">
    <name type="scientific">Rhynchophorus ferrugineus</name>
    <name type="common">Red palm weevil</name>
    <name type="synonym">Curculio ferrugineus</name>
    <dbReference type="NCBI Taxonomy" id="354439"/>
    <lineage>
        <taxon>Eukaryota</taxon>
        <taxon>Metazoa</taxon>
        <taxon>Ecdysozoa</taxon>
        <taxon>Arthropoda</taxon>
        <taxon>Hexapoda</taxon>
        <taxon>Insecta</taxon>
        <taxon>Pterygota</taxon>
        <taxon>Neoptera</taxon>
        <taxon>Endopterygota</taxon>
        <taxon>Coleoptera</taxon>
        <taxon>Polyphaga</taxon>
        <taxon>Cucujiformia</taxon>
        <taxon>Curculionidae</taxon>
        <taxon>Dryophthorinae</taxon>
        <taxon>Rhynchophorus</taxon>
    </lineage>
</organism>
<keyword evidence="7 10" id="KW-0226">DNA condensation</keyword>
<accession>A0A834I7Y3</accession>
<dbReference type="PANTHER" id="PTHR14222:SF2">
    <property type="entry name" value="CONDENSIN COMPLEX SUBUNIT 1"/>
    <property type="match status" value="1"/>
</dbReference>
<keyword evidence="4" id="KW-0158">Chromosome</keyword>
<proteinExistence type="inferred from homology"/>
<reference evidence="14" key="1">
    <citation type="submission" date="2020-08" db="EMBL/GenBank/DDBJ databases">
        <title>Genome sequencing and assembly of the red palm weevil Rhynchophorus ferrugineus.</title>
        <authorList>
            <person name="Dias G.B."/>
            <person name="Bergman C.M."/>
            <person name="Manee M."/>
        </authorList>
    </citation>
    <scope>NUCLEOTIDE SEQUENCE</scope>
    <source>
        <strain evidence="14">AA-2017</strain>
        <tissue evidence="14">Whole larva</tissue>
    </source>
</reference>
<evidence type="ECO:0000256" key="1">
    <source>
        <dbReference type="ARBA" id="ARBA00004123"/>
    </source>
</evidence>
<evidence type="ECO:0000256" key="9">
    <source>
        <dbReference type="ARBA" id="ARBA00023306"/>
    </source>
</evidence>
<keyword evidence="8" id="KW-0539">Nucleus</keyword>
<evidence type="ECO:0000313" key="14">
    <source>
        <dbReference type="EMBL" id="KAF7274341.1"/>
    </source>
</evidence>
<comment type="similarity">
    <text evidence="3 10">Belongs to the CND1 (condensin subunit 1) family.</text>
</comment>
<dbReference type="Pfam" id="PF12717">
    <property type="entry name" value="Cnd1"/>
    <property type="match status" value="1"/>
</dbReference>
<evidence type="ECO:0000259" key="12">
    <source>
        <dbReference type="Pfam" id="PF12717"/>
    </source>
</evidence>
<dbReference type="Proteomes" id="UP000625711">
    <property type="component" value="Unassembled WGS sequence"/>
</dbReference>
<keyword evidence="6 10" id="KW-0498">Mitosis</keyword>
<evidence type="ECO:0000259" key="13">
    <source>
        <dbReference type="Pfam" id="PF12922"/>
    </source>
</evidence>
<keyword evidence="9 10" id="KW-0131">Cell cycle</keyword>
<dbReference type="OrthoDB" id="436262at2759"/>